<gene>
    <name evidence="2" type="ORF">Tci_900671</name>
</gene>
<protein>
    <submittedName>
        <fullName evidence="2">Uncharacterized protein</fullName>
    </submittedName>
</protein>
<evidence type="ECO:0000256" key="1">
    <source>
        <dbReference type="SAM" id="Coils"/>
    </source>
</evidence>
<proteinExistence type="predicted"/>
<feature type="non-terminal residue" evidence="2">
    <location>
        <position position="82"/>
    </location>
</feature>
<feature type="coiled-coil region" evidence="1">
    <location>
        <begin position="19"/>
        <end position="46"/>
    </location>
</feature>
<comment type="caution">
    <text evidence="2">The sequence shown here is derived from an EMBL/GenBank/DDBJ whole genome shotgun (WGS) entry which is preliminary data.</text>
</comment>
<organism evidence="2">
    <name type="scientific">Tanacetum cinerariifolium</name>
    <name type="common">Dalmatian daisy</name>
    <name type="synonym">Chrysanthemum cinerariifolium</name>
    <dbReference type="NCBI Taxonomy" id="118510"/>
    <lineage>
        <taxon>Eukaryota</taxon>
        <taxon>Viridiplantae</taxon>
        <taxon>Streptophyta</taxon>
        <taxon>Embryophyta</taxon>
        <taxon>Tracheophyta</taxon>
        <taxon>Spermatophyta</taxon>
        <taxon>Magnoliopsida</taxon>
        <taxon>eudicotyledons</taxon>
        <taxon>Gunneridae</taxon>
        <taxon>Pentapetalae</taxon>
        <taxon>asterids</taxon>
        <taxon>campanulids</taxon>
        <taxon>Asterales</taxon>
        <taxon>Asteraceae</taxon>
        <taxon>Asteroideae</taxon>
        <taxon>Anthemideae</taxon>
        <taxon>Anthemidinae</taxon>
        <taxon>Tanacetum</taxon>
    </lineage>
</organism>
<evidence type="ECO:0000313" key="2">
    <source>
        <dbReference type="EMBL" id="GFD28702.1"/>
    </source>
</evidence>
<dbReference type="AlphaFoldDB" id="A0A699V0I6"/>
<name>A0A699V0I6_TANCI</name>
<accession>A0A699V0I6</accession>
<dbReference type="EMBL" id="BKCJ011387837">
    <property type="protein sequence ID" value="GFD28702.1"/>
    <property type="molecule type" value="Genomic_DNA"/>
</dbReference>
<reference evidence="2" key="1">
    <citation type="journal article" date="2019" name="Sci. Rep.">
        <title>Draft genome of Tanacetum cinerariifolium, the natural source of mosquito coil.</title>
        <authorList>
            <person name="Yamashiro T."/>
            <person name="Shiraishi A."/>
            <person name="Satake H."/>
            <person name="Nakayama K."/>
        </authorList>
    </citation>
    <scope>NUCLEOTIDE SEQUENCE</scope>
</reference>
<sequence length="82" mass="9582">MEEDDQEIIKSINETPAQKAVKRRKLSKEAQEAEDLRKRLEVVEDEDNDVFVEATPLKSKVPVMDYQIVLIDNKPRFKIIRA</sequence>
<keyword evidence="1" id="KW-0175">Coiled coil</keyword>